<accession>A0A0B7AE83</accession>
<protein>
    <submittedName>
        <fullName evidence="1">Uncharacterized protein</fullName>
    </submittedName>
</protein>
<gene>
    <name evidence="1" type="primary">ORF109229</name>
</gene>
<sequence length="71" mass="8213">MQCMPGPEKSFSGHLCQNSRMWMFPAVLSHRLHNLHEKVDAMAETAQQVSVKISQEKEKVLRSNNIQKTQY</sequence>
<dbReference type="AlphaFoldDB" id="A0A0B7AE83"/>
<name>A0A0B7AE83_9EUPU</name>
<evidence type="ECO:0000313" key="1">
    <source>
        <dbReference type="EMBL" id="CEK78270.1"/>
    </source>
</evidence>
<reference evidence="1" key="1">
    <citation type="submission" date="2014-12" db="EMBL/GenBank/DDBJ databases">
        <title>Insight into the proteome of Arion vulgaris.</title>
        <authorList>
            <person name="Aradska J."/>
            <person name="Bulat T."/>
            <person name="Smidak R."/>
            <person name="Sarate P."/>
            <person name="Gangsoo J."/>
            <person name="Sialana F."/>
            <person name="Bilban M."/>
            <person name="Lubec G."/>
        </authorList>
    </citation>
    <scope>NUCLEOTIDE SEQUENCE</scope>
    <source>
        <tissue evidence="1">Skin</tissue>
    </source>
</reference>
<proteinExistence type="predicted"/>
<dbReference type="EMBL" id="HACG01031405">
    <property type="protein sequence ID" value="CEK78270.1"/>
    <property type="molecule type" value="Transcribed_RNA"/>
</dbReference>
<organism evidence="1">
    <name type="scientific">Arion vulgaris</name>
    <dbReference type="NCBI Taxonomy" id="1028688"/>
    <lineage>
        <taxon>Eukaryota</taxon>
        <taxon>Metazoa</taxon>
        <taxon>Spiralia</taxon>
        <taxon>Lophotrochozoa</taxon>
        <taxon>Mollusca</taxon>
        <taxon>Gastropoda</taxon>
        <taxon>Heterobranchia</taxon>
        <taxon>Euthyneura</taxon>
        <taxon>Panpulmonata</taxon>
        <taxon>Eupulmonata</taxon>
        <taxon>Stylommatophora</taxon>
        <taxon>Helicina</taxon>
        <taxon>Arionoidea</taxon>
        <taxon>Arionidae</taxon>
        <taxon>Arion</taxon>
    </lineage>
</organism>